<accession>A0ABS8RWJ8</accession>
<reference evidence="1 2" key="1">
    <citation type="journal article" date="2021" name="BMC Genomics">
        <title>Datura genome reveals duplications of psychoactive alkaloid biosynthetic genes and high mutation rate following tissue culture.</title>
        <authorList>
            <person name="Rajewski A."/>
            <person name="Carter-House D."/>
            <person name="Stajich J."/>
            <person name="Litt A."/>
        </authorList>
    </citation>
    <scope>NUCLEOTIDE SEQUENCE [LARGE SCALE GENOMIC DNA]</scope>
    <source>
        <strain evidence="1">AR-01</strain>
    </source>
</reference>
<comment type="caution">
    <text evidence="1">The sequence shown here is derived from an EMBL/GenBank/DDBJ whole genome shotgun (WGS) entry which is preliminary data.</text>
</comment>
<keyword evidence="2" id="KW-1185">Reference proteome</keyword>
<dbReference type="Proteomes" id="UP000823775">
    <property type="component" value="Unassembled WGS sequence"/>
</dbReference>
<evidence type="ECO:0000313" key="2">
    <source>
        <dbReference type="Proteomes" id="UP000823775"/>
    </source>
</evidence>
<sequence length="83" mass="9279">NALSGSIRGIEVPNQLWKVGVQWLSERLPNPYLELLFNVGEVGKESTSNLASYVIGRFLRTTSLSRGFPLSRLLDEGIFLQDN</sequence>
<dbReference type="EMBL" id="JACEIK010000129">
    <property type="protein sequence ID" value="MCD7450380.1"/>
    <property type="molecule type" value="Genomic_DNA"/>
</dbReference>
<feature type="non-terminal residue" evidence="1">
    <location>
        <position position="1"/>
    </location>
</feature>
<name>A0ABS8RWJ8_DATST</name>
<protein>
    <submittedName>
        <fullName evidence="1">Uncharacterized protein</fullName>
    </submittedName>
</protein>
<organism evidence="1 2">
    <name type="scientific">Datura stramonium</name>
    <name type="common">Jimsonweed</name>
    <name type="synonym">Common thornapple</name>
    <dbReference type="NCBI Taxonomy" id="4076"/>
    <lineage>
        <taxon>Eukaryota</taxon>
        <taxon>Viridiplantae</taxon>
        <taxon>Streptophyta</taxon>
        <taxon>Embryophyta</taxon>
        <taxon>Tracheophyta</taxon>
        <taxon>Spermatophyta</taxon>
        <taxon>Magnoliopsida</taxon>
        <taxon>eudicotyledons</taxon>
        <taxon>Gunneridae</taxon>
        <taxon>Pentapetalae</taxon>
        <taxon>asterids</taxon>
        <taxon>lamiids</taxon>
        <taxon>Solanales</taxon>
        <taxon>Solanaceae</taxon>
        <taxon>Solanoideae</taxon>
        <taxon>Datureae</taxon>
        <taxon>Datura</taxon>
    </lineage>
</organism>
<proteinExistence type="predicted"/>
<evidence type="ECO:0000313" key="1">
    <source>
        <dbReference type="EMBL" id="MCD7450380.1"/>
    </source>
</evidence>
<feature type="non-terminal residue" evidence="1">
    <location>
        <position position="83"/>
    </location>
</feature>
<gene>
    <name evidence="1" type="ORF">HAX54_005723</name>
</gene>